<name>A0A538SVX7_UNCEI</name>
<sequence>MPDLGDLRSRIDRIDRELVLLLAQRAGVAAAIGVRKREAGESALDAARERELFERLAREERGQFPLAGIRAIFREVVSASRA</sequence>
<dbReference type="GO" id="GO:0046417">
    <property type="term" value="P:chorismate metabolic process"/>
    <property type="evidence" value="ECO:0007669"/>
    <property type="project" value="InterPro"/>
</dbReference>
<dbReference type="Pfam" id="PF01817">
    <property type="entry name" value="CM_2"/>
    <property type="match status" value="1"/>
</dbReference>
<organism evidence="2 3">
    <name type="scientific">Eiseniibacteriota bacterium</name>
    <dbReference type="NCBI Taxonomy" id="2212470"/>
    <lineage>
        <taxon>Bacteria</taxon>
        <taxon>Candidatus Eiseniibacteriota</taxon>
    </lineage>
</organism>
<feature type="domain" description="Chorismate mutase" evidence="1">
    <location>
        <begin position="1"/>
        <end position="82"/>
    </location>
</feature>
<accession>A0A538SVX7</accession>
<dbReference type="GO" id="GO:0004106">
    <property type="term" value="F:chorismate mutase activity"/>
    <property type="evidence" value="ECO:0007669"/>
    <property type="project" value="InterPro"/>
</dbReference>
<proteinExistence type="predicted"/>
<dbReference type="InterPro" id="IPR002701">
    <property type="entry name" value="CM_II_prokaryot"/>
</dbReference>
<dbReference type="Proteomes" id="UP000319829">
    <property type="component" value="Unassembled WGS sequence"/>
</dbReference>
<reference evidence="2 3" key="1">
    <citation type="journal article" date="2019" name="Nat. Microbiol.">
        <title>Mediterranean grassland soil C-N compound turnover is dependent on rainfall and depth, and is mediated by genomically divergent microorganisms.</title>
        <authorList>
            <person name="Diamond S."/>
            <person name="Andeer P.F."/>
            <person name="Li Z."/>
            <person name="Crits-Christoph A."/>
            <person name="Burstein D."/>
            <person name="Anantharaman K."/>
            <person name="Lane K.R."/>
            <person name="Thomas B.C."/>
            <person name="Pan C."/>
            <person name="Northen T.R."/>
            <person name="Banfield J.F."/>
        </authorList>
    </citation>
    <scope>NUCLEOTIDE SEQUENCE [LARGE SCALE GENOMIC DNA]</scope>
    <source>
        <strain evidence="2">WS_4</strain>
    </source>
</reference>
<dbReference type="InterPro" id="IPR036979">
    <property type="entry name" value="CM_dom_sf"/>
</dbReference>
<feature type="non-terminal residue" evidence="2">
    <location>
        <position position="82"/>
    </location>
</feature>
<dbReference type="PROSITE" id="PS51168">
    <property type="entry name" value="CHORISMATE_MUT_2"/>
    <property type="match status" value="1"/>
</dbReference>
<comment type="caution">
    <text evidence="2">The sequence shown here is derived from an EMBL/GenBank/DDBJ whole genome shotgun (WGS) entry which is preliminary data.</text>
</comment>
<dbReference type="InterPro" id="IPR036263">
    <property type="entry name" value="Chorismate_II_sf"/>
</dbReference>
<dbReference type="Gene3D" id="1.20.59.10">
    <property type="entry name" value="Chorismate mutase"/>
    <property type="match status" value="1"/>
</dbReference>
<dbReference type="AlphaFoldDB" id="A0A538SVX7"/>
<dbReference type="SMART" id="SM00830">
    <property type="entry name" value="CM_2"/>
    <property type="match status" value="1"/>
</dbReference>
<dbReference type="SUPFAM" id="SSF48600">
    <property type="entry name" value="Chorismate mutase II"/>
    <property type="match status" value="1"/>
</dbReference>
<evidence type="ECO:0000313" key="2">
    <source>
        <dbReference type="EMBL" id="TMQ55424.1"/>
    </source>
</evidence>
<evidence type="ECO:0000259" key="1">
    <source>
        <dbReference type="PROSITE" id="PS51168"/>
    </source>
</evidence>
<protein>
    <submittedName>
        <fullName evidence="2">Chorismate mutase</fullName>
    </submittedName>
</protein>
<dbReference type="EMBL" id="VBOU01000027">
    <property type="protein sequence ID" value="TMQ55424.1"/>
    <property type="molecule type" value="Genomic_DNA"/>
</dbReference>
<gene>
    <name evidence="2" type="ORF">E6K74_03335</name>
</gene>
<evidence type="ECO:0000313" key="3">
    <source>
        <dbReference type="Proteomes" id="UP000319829"/>
    </source>
</evidence>